<organism evidence="1 2">
    <name type="scientific">Moraxella equi</name>
    <dbReference type="NCBI Taxonomy" id="60442"/>
    <lineage>
        <taxon>Bacteria</taxon>
        <taxon>Pseudomonadati</taxon>
        <taxon>Pseudomonadota</taxon>
        <taxon>Gammaproteobacteria</taxon>
        <taxon>Moraxellales</taxon>
        <taxon>Moraxellaceae</taxon>
        <taxon>Moraxella</taxon>
    </lineage>
</organism>
<evidence type="ECO:0000313" key="2">
    <source>
        <dbReference type="Proteomes" id="UP000254618"/>
    </source>
</evidence>
<protein>
    <recommendedName>
        <fullName evidence="3">Histone deacetylase</fullName>
    </recommendedName>
</protein>
<dbReference type="AlphaFoldDB" id="A0A378QXU7"/>
<sequence length="67" mass="7864">MSFKIAHCPEFCLPLPDGHRFPMAKYELLPKKLIADGIATPEQFFYPKNGKRERDFDHAHRRLLARP</sequence>
<accession>A0A378QXU7</accession>
<proteinExistence type="predicted"/>
<evidence type="ECO:0008006" key="3">
    <source>
        <dbReference type="Google" id="ProtNLM"/>
    </source>
</evidence>
<reference evidence="1 2" key="1">
    <citation type="submission" date="2018-06" db="EMBL/GenBank/DDBJ databases">
        <authorList>
            <consortium name="Pathogen Informatics"/>
            <person name="Doyle S."/>
        </authorList>
    </citation>
    <scope>NUCLEOTIDE SEQUENCE [LARGE SCALE GENOMIC DNA]</scope>
    <source>
        <strain evidence="1 2">NCTC11012</strain>
    </source>
</reference>
<dbReference type="Proteomes" id="UP000254618">
    <property type="component" value="Unassembled WGS sequence"/>
</dbReference>
<gene>
    <name evidence="1" type="ORF">NCTC11012_02543</name>
</gene>
<dbReference type="EMBL" id="UGQF01000001">
    <property type="protein sequence ID" value="STZ04273.1"/>
    <property type="molecule type" value="Genomic_DNA"/>
</dbReference>
<evidence type="ECO:0000313" key="1">
    <source>
        <dbReference type="EMBL" id="STZ04273.1"/>
    </source>
</evidence>
<name>A0A378QXU7_9GAMM</name>